<reference evidence="5 6" key="1">
    <citation type="journal article" date="2024" name="Front Chem Biol">
        <title>Unveiling the potential of Daldinia eschscholtzii MFLUCC 19-0629 through bioactivity and bioinformatics studies for enhanced sustainable agriculture production.</title>
        <authorList>
            <person name="Brooks S."/>
            <person name="Weaver J.A."/>
            <person name="Klomchit A."/>
            <person name="Alharthi S.A."/>
            <person name="Onlamun T."/>
            <person name="Nurani R."/>
            <person name="Vong T.K."/>
            <person name="Alberti F."/>
            <person name="Greco C."/>
        </authorList>
    </citation>
    <scope>NUCLEOTIDE SEQUENCE [LARGE SCALE GENOMIC DNA]</scope>
    <source>
        <strain evidence="5">MFLUCC 19-0629</strain>
    </source>
</reference>
<comment type="caution">
    <text evidence="5">The sequence shown here is derived from an EMBL/GenBank/DDBJ whole genome shotgun (WGS) entry which is preliminary data.</text>
</comment>
<evidence type="ECO:0008006" key="7">
    <source>
        <dbReference type="Google" id="ProtNLM"/>
    </source>
</evidence>
<dbReference type="InterPro" id="IPR056884">
    <property type="entry name" value="NPHP3-like_N"/>
</dbReference>
<keyword evidence="2" id="KW-0175">Coiled coil</keyword>
<evidence type="ECO:0000259" key="3">
    <source>
        <dbReference type="Pfam" id="PF24883"/>
    </source>
</evidence>
<evidence type="ECO:0000256" key="1">
    <source>
        <dbReference type="ARBA" id="ARBA00022737"/>
    </source>
</evidence>
<organism evidence="5 6">
    <name type="scientific">Daldinia eschscholtzii</name>
    <dbReference type="NCBI Taxonomy" id="292717"/>
    <lineage>
        <taxon>Eukaryota</taxon>
        <taxon>Fungi</taxon>
        <taxon>Dikarya</taxon>
        <taxon>Ascomycota</taxon>
        <taxon>Pezizomycotina</taxon>
        <taxon>Sordariomycetes</taxon>
        <taxon>Xylariomycetidae</taxon>
        <taxon>Xylariales</taxon>
        <taxon>Hypoxylaceae</taxon>
        <taxon>Daldinia</taxon>
    </lineage>
</organism>
<name>A0AAX6MM21_9PEZI</name>
<dbReference type="Pfam" id="PF24883">
    <property type="entry name" value="NPHP3_N"/>
    <property type="match status" value="1"/>
</dbReference>
<dbReference type="EMBL" id="JBANMG010000005">
    <property type="protein sequence ID" value="KAK6953534.1"/>
    <property type="molecule type" value="Genomic_DNA"/>
</dbReference>
<keyword evidence="6" id="KW-1185">Reference proteome</keyword>
<feature type="coiled-coil region" evidence="2">
    <location>
        <begin position="113"/>
        <end position="140"/>
    </location>
</feature>
<dbReference type="SUPFAM" id="SSF52540">
    <property type="entry name" value="P-loop containing nucleoside triphosphate hydrolases"/>
    <property type="match status" value="1"/>
</dbReference>
<dbReference type="PANTHER" id="PTHR10039">
    <property type="entry name" value="AMELOGENIN"/>
    <property type="match status" value="1"/>
</dbReference>
<dbReference type="Pfam" id="PF25053">
    <property type="entry name" value="DUF7791"/>
    <property type="match status" value="1"/>
</dbReference>
<dbReference type="Gene3D" id="3.40.50.300">
    <property type="entry name" value="P-loop containing nucleotide triphosphate hydrolases"/>
    <property type="match status" value="1"/>
</dbReference>
<accession>A0AAX6MM21</accession>
<dbReference type="Proteomes" id="UP001369815">
    <property type="component" value="Unassembled WGS sequence"/>
</dbReference>
<dbReference type="InterPro" id="IPR027417">
    <property type="entry name" value="P-loop_NTPase"/>
</dbReference>
<proteinExistence type="predicted"/>
<evidence type="ECO:0000256" key="2">
    <source>
        <dbReference type="SAM" id="Coils"/>
    </source>
</evidence>
<dbReference type="PANTHER" id="PTHR10039:SF5">
    <property type="entry name" value="NACHT DOMAIN-CONTAINING PROTEIN"/>
    <property type="match status" value="1"/>
</dbReference>
<sequence length="1098" mass="126224">MEALAALGLACNILQLIECGYKAVVMAKELHGSRQDAIDSNANTEFVAREMRELSLRVMKDLPASGLTEDETALCRLAQQCSDLSNRLLALLESLKTKRRGSKLDIVTTVLRNMRKKHELEQLQASLDNHRKQLQVHMNNVSHSDLAQKLENTLITTSMSRTEILHLRDQVLKLQNQVVINSNTMVAFFHKLQRAVEVPLKQAAILQSLRYPRMNDRFDNVETAHQKTFEWLLQGPEHTLAPGKESYTSEDDPALTGPDANITSNQAKYQQHREFIAWLQGELDHSDRNTPSKSVAPDRPSEKNIFHILGKPGAGKSTLMKFLCENDITHKHLKVWAGEKRLIISKAFFWRLGDDEQKSQTGLITCLLHQLLKAAPELTKIAFPSEWESDYERTIFLDPSVLRAFNNVFGDPSTLTKYKIIFFIDGLDEFEGHPIGLVDNIVRWTKLHPGNLKICVSSRPWNEFKYGFREYRSLIIHEWTRDDIRTFITDRFEKLSDMSPLVSQQGLNSLAESIVEKAEGVFLWVRVVIAAIEQGIINGDELRDLRRKVNAFPRELNDLYQHLLDSIPEYDRQKASRFLNLTLDIGLESPVPLLQYKFLNDVSEDPNFAIKLPAQLLPDSEIQRLLDIADRQVNGLCKGFLEICSTEQATHTCIKGVRFMHGSAVEFLRRNPKLFKPYLGEIDAIDLTCQSFLAFLKSAGADEFFASRTRDESSSHHECEFISQFYRIIEAYQINHSSYCDTEYGAVTRRRFFAFLDNVEQLAIPLLQEGLKQEREIRLENSISIVSASDHRTSGLSLRNAIHVPLTQLISVLVARLLLFEYFDDDGRCNLQTQTDPEFRKRIVKAVLSKISWGRFNDPRAFKMLETIFKGGISPNTPYEVTYREESILEGDDLWTWTLQRIIFVVTEPRSRSEAQEASKWRFQYKTIELCLRYGASEDFTLRFGPCYEKIGSGRLLVRVHAADSKGQVRDSTIDQHYVIYVDYQLNIVRYAREKGGVLTLRDLLAYCFPRHYDYLCSLLDKKQPSSLETNDMIETPDSQLPGMPVLFPEEHRCFEFRENIGQADWFDSGRVPEGYRECLSHSEKCFRDFEAKLQKSD</sequence>
<feature type="domain" description="DUF7791" evidence="4">
    <location>
        <begin position="567"/>
        <end position="697"/>
    </location>
</feature>
<dbReference type="AlphaFoldDB" id="A0AAX6MM21"/>
<evidence type="ECO:0000313" key="5">
    <source>
        <dbReference type="EMBL" id="KAK6953534.1"/>
    </source>
</evidence>
<dbReference type="InterPro" id="IPR056693">
    <property type="entry name" value="DUF7791"/>
</dbReference>
<keyword evidence="1" id="KW-0677">Repeat</keyword>
<feature type="domain" description="Nephrocystin 3-like N-terminal" evidence="3">
    <location>
        <begin position="299"/>
        <end position="459"/>
    </location>
</feature>
<evidence type="ECO:0000313" key="6">
    <source>
        <dbReference type="Proteomes" id="UP001369815"/>
    </source>
</evidence>
<protein>
    <recommendedName>
        <fullName evidence="7">NACHT domain-containing protein</fullName>
    </recommendedName>
</protein>
<gene>
    <name evidence="5" type="ORF">Daesc_005839</name>
</gene>
<evidence type="ECO:0000259" key="4">
    <source>
        <dbReference type="Pfam" id="PF25053"/>
    </source>
</evidence>